<dbReference type="InterPro" id="IPR007561">
    <property type="entry name" value="Cell_div_SepF/SepF-rel"/>
</dbReference>
<dbReference type="InterPro" id="IPR012426">
    <property type="entry name" value="SepF_arc"/>
</dbReference>
<name>A0AAE4MB44_9EURY</name>
<dbReference type="Proteomes" id="UP001273136">
    <property type="component" value="Unassembled WGS sequence"/>
</dbReference>
<accession>A0AAE4MB44</accession>
<dbReference type="AlphaFoldDB" id="A0AAE4MB44"/>
<gene>
    <name evidence="1" type="ORF">McpAg1_00810</name>
</gene>
<evidence type="ECO:0008006" key="3">
    <source>
        <dbReference type="Google" id="ProtNLM"/>
    </source>
</evidence>
<dbReference type="Pfam" id="PF04472">
    <property type="entry name" value="SepF"/>
    <property type="match status" value="1"/>
</dbReference>
<evidence type="ECO:0000313" key="1">
    <source>
        <dbReference type="EMBL" id="MDV0440904.1"/>
    </source>
</evidence>
<evidence type="ECO:0000313" key="2">
    <source>
        <dbReference type="Proteomes" id="UP001273136"/>
    </source>
</evidence>
<sequence>MGFLDGVFGSKKDTPSEDDYMKLDLASYEGVAGAEEPAVMYVKVASIADIKDCPRVKDEVYNNNIVIVDITKLKLDKIMFDRVMGDLRAVSKDVNGDIIGLGDQRYVIITPTGVRISREKIGGM</sequence>
<dbReference type="PIRSF" id="PIRSF019313">
    <property type="entry name" value="UCP019313"/>
    <property type="match status" value="1"/>
</dbReference>
<dbReference type="RefSeq" id="WP_338093300.1">
    <property type="nucleotide sequence ID" value="NZ_JAWDKA010000001.1"/>
</dbReference>
<dbReference type="EMBL" id="JAWDKA010000001">
    <property type="protein sequence ID" value="MDV0440904.1"/>
    <property type="molecule type" value="Genomic_DNA"/>
</dbReference>
<dbReference type="InterPro" id="IPR038594">
    <property type="entry name" value="SepF-like_sf"/>
</dbReference>
<proteinExistence type="predicted"/>
<reference evidence="1" key="1">
    <citation type="submission" date="2023-06" db="EMBL/GenBank/DDBJ databases">
        <title>Genome sequence of Methancorpusculaceae sp. Ag1.</title>
        <authorList>
            <person name="Protasov E."/>
            <person name="Platt K."/>
            <person name="Poehlein A."/>
            <person name="Daniel R."/>
            <person name="Brune A."/>
        </authorList>
    </citation>
    <scope>NUCLEOTIDE SEQUENCE</scope>
    <source>
        <strain evidence="1">Ag1</strain>
    </source>
</reference>
<keyword evidence="2" id="KW-1185">Reference proteome</keyword>
<protein>
    <recommendedName>
        <fullName evidence="3">Cell division protein SepF</fullName>
    </recommendedName>
</protein>
<comment type="caution">
    <text evidence="1">The sequence shown here is derived from an EMBL/GenBank/DDBJ whole genome shotgun (WGS) entry which is preliminary data.</text>
</comment>
<organism evidence="1 2">
    <name type="scientific">Methanorbis furvi</name>
    <dbReference type="NCBI Taxonomy" id="3028299"/>
    <lineage>
        <taxon>Archaea</taxon>
        <taxon>Methanobacteriati</taxon>
        <taxon>Methanobacteriota</taxon>
        <taxon>Stenosarchaea group</taxon>
        <taxon>Methanomicrobia</taxon>
        <taxon>Methanomicrobiales</taxon>
        <taxon>Methanocorpusculaceae</taxon>
        <taxon>Methanorbis</taxon>
    </lineage>
</organism>
<dbReference type="Gene3D" id="3.30.110.150">
    <property type="entry name" value="SepF-like protein"/>
    <property type="match status" value="1"/>
</dbReference>